<feature type="compositionally biased region" description="Polar residues" evidence="1">
    <location>
        <begin position="210"/>
        <end position="220"/>
    </location>
</feature>
<dbReference type="InterPro" id="IPR012337">
    <property type="entry name" value="RNaseH-like_sf"/>
</dbReference>
<name>A0ABM3JH57_BACDO</name>
<reference evidence="3" key="1">
    <citation type="submission" date="2025-08" db="UniProtKB">
        <authorList>
            <consortium name="RefSeq"/>
        </authorList>
    </citation>
    <scope>IDENTIFICATION</scope>
    <source>
        <tissue evidence="3">Adult</tissue>
    </source>
</reference>
<dbReference type="RefSeq" id="XP_049308555.1">
    <property type="nucleotide sequence ID" value="XM_049452598.1"/>
</dbReference>
<dbReference type="PANTHER" id="PTHR47501:SF5">
    <property type="entry name" value="HAT C-TERMINAL DIMERISATION DOMAIN-CONTAINING PROTEIN"/>
    <property type="match status" value="1"/>
</dbReference>
<accession>A0ABM3JH57</accession>
<feature type="compositionally biased region" description="Basic residues" evidence="1">
    <location>
        <begin position="192"/>
        <end position="206"/>
    </location>
</feature>
<dbReference type="GeneID" id="105222337"/>
<dbReference type="PANTHER" id="PTHR47501">
    <property type="entry name" value="TRANSPOSASE-RELATED"/>
    <property type="match status" value="1"/>
</dbReference>
<gene>
    <name evidence="3" type="primary">LOC105222337</name>
</gene>
<evidence type="ECO:0000313" key="2">
    <source>
        <dbReference type="Proteomes" id="UP001652620"/>
    </source>
</evidence>
<sequence>MDPTNTSVKLECEFDSERITNDFTTMHNNQYNKVPSNFHDSNSGQHLNCQTYMHNSEDLGRINEHRIVHREDSFDQMHCGKNIKSESDYSFLHTNADHLSNVEGSNKSDVQTAECDDIPVIVNGKYFKIIEEMNATEHQRVTRGIAAVCQHCPREKVRSIQGSMRITSNFVRHLKTLHPGKYEEFIIERQNHSRTPRGRRTQKRKASQLGEGQNENNSRTENFDETKEYSSDGASIYIDDMQPTSANNLDNSDLYSAESNDTHISEESLEKRDIWTSRKTHYFGYSIFWLDNELKRQMAVLACVKLSDSPTHKEIDVVITHIQNKYDLSEEKIICNVIDNVRDFIETYHNFSTKVSFCPDDHNADLSISHSNAQGLLNQLSKQFKYGEHSLHLLTVFDFDRILKSHDRLQHALTRFLILLNKCSDVDANEMARFLFEGHLPLSDVRWPIWYTSLTQLIKEKHKINELCNFLSQPKLVQIDIEYLEDFCMILKPIADAIEFLQQDNYLYFGYFLPSLVTIKVKLKKIHESRHIKHLHIVAQNMSDALLCRLRSYFEVSPECNDAIIATVVCPAIKMRFVEALRDTAPNITTDRIILLFIDYAQEFYVDNEQAEDLREERPPSVDSFLCFNPDDNEDPSLDNKPSVAIRREFLSYLHDDDKTLSCLNRYPIVKKVFLKYNTLPATSMLLENFFRTFLNVINGQKGQNLTDEHLERLVLTKVNKIL</sequence>
<evidence type="ECO:0000256" key="1">
    <source>
        <dbReference type="SAM" id="MobiDB-lite"/>
    </source>
</evidence>
<evidence type="ECO:0000313" key="3">
    <source>
        <dbReference type="RefSeq" id="XP_049308555.1"/>
    </source>
</evidence>
<protein>
    <submittedName>
        <fullName evidence="3">LOW QUALITY PROTEIN: uncharacterized protein LOC105222337</fullName>
    </submittedName>
</protein>
<keyword evidence="2" id="KW-1185">Reference proteome</keyword>
<feature type="region of interest" description="Disordered" evidence="1">
    <location>
        <begin position="187"/>
        <end position="227"/>
    </location>
</feature>
<dbReference type="Proteomes" id="UP001652620">
    <property type="component" value="Chromosome 3"/>
</dbReference>
<proteinExistence type="predicted"/>
<organism evidence="2 3">
    <name type="scientific">Bactrocera dorsalis</name>
    <name type="common">Oriental fruit fly</name>
    <name type="synonym">Dacus dorsalis</name>
    <dbReference type="NCBI Taxonomy" id="27457"/>
    <lineage>
        <taxon>Eukaryota</taxon>
        <taxon>Metazoa</taxon>
        <taxon>Ecdysozoa</taxon>
        <taxon>Arthropoda</taxon>
        <taxon>Hexapoda</taxon>
        <taxon>Insecta</taxon>
        <taxon>Pterygota</taxon>
        <taxon>Neoptera</taxon>
        <taxon>Endopterygota</taxon>
        <taxon>Diptera</taxon>
        <taxon>Brachycera</taxon>
        <taxon>Muscomorpha</taxon>
        <taxon>Tephritoidea</taxon>
        <taxon>Tephritidae</taxon>
        <taxon>Bactrocera</taxon>
        <taxon>Bactrocera</taxon>
    </lineage>
</organism>
<dbReference type="SUPFAM" id="SSF53098">
    <property type="entry name" value="Ribonuclease H-like"/>
    <property type="match status" value="1"/>
</dbReference>